<comment type="caution">
    <text evidence="3">The sequence shown here is derived from an EMBL/GenBank/DDBJ whole genome shotgun (WGS) entry which is preliminary data.</text>
</comment>
<evidence type="ECO:0000256" key="1">
    <source>
        <dbReference type="SAM" id="MobiDB-lite"/>
    </source>
</evidence>
<keyword evidence="2" id="KW-1133">Transmembrane helix</keyword>
<evidence type="ECO:0000313" key="4">
    <source>
        <dbReference type="Proteomes" id="UP001153076"/>
    </source>
</evidence>
<feature type="transmembrane region" description="Helical" evidence="2">
    <location>
        <begin position="78"/>
        <end position="102"/>
    </location>
</feature>
<organism evidence="3 4">
    <name type="scientific">Carnegiea gigantea</name>
    <dbReference type="NCBI Taxonomy" id="171969"/>
    <lineage>
        <taxon>Eukaryota</taxon>
        <taxon>Viridiplantae</taxon>
        <taxon>Streptophyta</taxon>
        <taxon>Embryophyta</taxon>
        <taxon>Tracheophyta</taxon>
        <taxon>Spermatophyta</taxon>
        <taxon>Magnoliopsida</taxon>
        <taxon>eudicotyledons</taxon>
        <taxon>Gunneridae</taxon>
        <taxon>Pentapetalae</taxon>
        <taxon>Caryophyllales</taxon>
        <taxon>Cactineae</taxon>
        <taxon>Cactaceae</taxon>
        <taxon>Cactoideae</taxon>
        <taxon>Echinocereeae</taxon>
        <taxon>Carnegiea</taxon>
    </lineage>
</organism>
<name>A0A9Q1KL61_9CARY</name>
<protein>
    <submittedName>
        <fullName evidence="3">Uncharacterized protein</fullName>
    </submittedName>
</protein>
<proteinExistence type="predicted"/>
<accession>A0A9Q1KL61</accession>
<dbReference type="AlphaFoldDB" id="A0A9Q1KL61"/>
<sequence>MASIPPPSCFGISISSADPVTPPPHSGVCTQLLLRRFHLLRCQILYLLCNPLFYLLLASLLQKLILHATLFTSTIFPIFLMPIQTFLSMTLMVMLMCLHHLLSSFHTLSLRWDPPVIRLPAQTRRCPVPSSDLVHYTLLGPGREYEALVTTLTHLPLQLSFNDLRPQLLIQEQWLRHLCELDDDSVVHTALAAFSTNATGYNSNNRYKRKGKGESAKTTKSP</sequence>
<keyword evidence="4" id="KW-1185">Reference proteome</keyword>
<dbReference type="EMBL" id="JAKOGI010000085">
    <property type="protein sequence ID" value="KAJ8444834.1"/>
    <property type="molecule type" value="Genomic_DNA"/>
</dbReference>
<dbReference type="Proteomes" id="UP001153076">
    <property type="component" value="Unassembled WGS sequence"/>
</dbReference>
<evidence type="ECO:0000313" key="3">
    <source>
        <dbReference type="EMBL" id="KAJ8444834.1"/>
    </source>
</evidence>
<feature type="region of interest" description="Disordered" evidence="1">
    <location>
        <begin position="202"/>
        <end position="222"/>
    </location>
</feature>
<feature type="compositionally biased region" description="Basic and acidic residues" evidence="1">
    <location>
        <begin position="212"/>
        <end position="222"/>
    </location>
</feature>
<evidence type="ECO:0000256" key="2">
    <source>
        <dbReference type="SAM" id="Phobius"/>
    </source>
</evidence>
<keyword evidence="2" id="KW-0812">Transmembrane</keyword>
<reference evidence="3" key="1">
    <citation type="submission" date="2022-04" db="EMBL/GenBank/DDBJ databases">
        <title>Carnegiea gigantea Genome sequencing and assembly v2.</title>
        <authorList>
            <person name="Copetti D."/>
            <person name="Sanderson M.J."/>
            <person name="Burquez A."/>
            <person name="Wojciechowski M.F."/>
        </authorList>
    </citation>
    <scope>NUCLEOTIDE SEQUENCE</scope>
    <source>
        <strain evidence="3">SGP5-SGP5p</strain>
        <tissue evidence="3">Aerial part</tissue>
    </source>
</reference>
<gene>
    <name evidence="3" type="ORF">Cgig2_008891</name>
</gene>
<keyword evidence="2" id="KW-0472">Membrane</keyword>
<feature type="transmembrane region" description="Helical" evidence="2">
    <location>
        <begin position="44"/>
        <end position="66"/>
    </location>
</feature>